<keyword evidence="7" id="KW-1185">Reference proteome</keyword>
<dbReference type="PANTHER" id="PTHR31157">
    <property type="entry name" value="SCP DOMAIN-CONTAINING PROTEIN"/>
    <property type="match status" value="1"/>
</dbReference>
<feature type="compositionally biased region" description="Low complexity" evidence="3">
    <location>
        <begin position="224"/>
        <end position="237"/>
    </location>
</feature>
<dbReference type="PROSITE" id="PS50915">
    <property type="entry name" value="CRYSTALLIN_BETA_GAMMA"/>
    <property type="match status" value="1"/>
</dbReference>
<dbReference type="Pfam" id="PF00188">
    <property type="entry name" value="CAP"/>
    <property type="match status" value="1"/>
</dbReference>
<sequence length="373" mass="37884">MALLALLGVFMSPACGSAREHALHQPERALLQDQPTQVVQHVGASVTAAPPSSPLDAAVSAAVASPTAGLWAALAYAPDAPNASVGEALPPVTASAAAVAAAAAAGGSNSGRRASRRPIILAVPGNGLGAAAAVVPAQTSTITMYEHCNYAGRAVVAAAGNYPQLPSPWNDFVSSVRVPLGLAVTLRENINYGGRGLTITGPSDIPCLTNWQFNDITSSMRVVSTSTSGGSTGSNSTTGGGGSTGSGGIDSQLLILVNTARRQAGLREISINTLLNTAAQAHSQDQARTQTMSHVGSDGSTFDVRITRAGYRWRAAAENVAAGYSSVQSVFDGWMGSAGHRANILGDFMHMGLGAASGGNGVMYWTQLFATPM</sequence>
<feature type="chain" id="PRO_5016624262" description="Beta/gamma crystallin 'Greek key' domain-containing protein" evidence="4">
    <location>
        <begin position="19"/>
        <end position="373"/>
    </location>
</feature>
<feature type="signal peptide" evidence="4">
    <location>
        <begin position="1"/>
        <end position="18"/>
    </location>
</feature>
<dbReference type="EMBL" id="FNXT01000370">
    <property type="protein sequence ID" value="SZX64111.1"/>
    <property type="molecule type" value="Genomic_DNA"/>
</dbReference>
<dbReference type="PANTHER" id="PTHR31157:SF1">
    <property type="entry name" value="SCP DOMAIN-CONTAINING PROTEIN"/>
    <property type="match status" value="1"/>
</dbReference>
<evidence type="ECO:0000313" key="6">
    <source>
        <dbReference type="EMBL" id="SZX64111.1"/>
    </source>
</evidence>
<feature type="region of interest" description="Disordered" evidence="3">
    <location>
        <begin position="224"/>
        <end position="245"/>
    </location>
</feature>
<evidence type="ECO:0000313" key="7">
    <source>
        <dbReference type="Proteomes" id="UP000256970"/>
    </source>
</evidence>
<dbReference type="SUPFAM" id="SSF55797">
    <property type="entry name" value="PR-1-like"/>
    <property type="match status" value="1"/>
</dbReference>
<feature type="domain" description="Beta/gamma crystallin 'Greek key'" evidence="5">
    <location>
        <begin position="140"/>
        <end position="180"/>
    </location>
</feature>
<dbReference type="SUPFAM" id="SSF49695">
    <property type="entry name" value="gamma-Crystallin-like"/>
    <property type="match status" value="1"/>
</dbReference>
<dbReference type="InterPro" id="IPR001064">
    <property type="entry name" value="Beta/gamma_crystallin"/>
</dbReference>
<proteinExistence type="inferred from homology"/>
<evidence type="ECO:0000256" key="1">
    <source>
        <dbReference type="ARBA" id="ARBA00009646"/>
    </source>
</evidence>
<keyword evidence="2" id="KW-0677">Repeat</keyword>
<accession>A0A383VFZ0</accession>
<evidence type="ECO:0000256" key="4">
    <source>
        <dbReference type="SAM" id="SignalP"/>
    </source>
</evidence>
<dbReference type="Gene3D" id="2.60.20.10">
    <property type="entry name" value="Crystallins"/>
    <property type="match status" value="1"/>
</dbReference>
<dbReference type="STRING" id="3088.A0A383VFZ0"/>
<evidence type="ECO:0000256" key="3">
    <source>
        <dbReference type="SAM" id="MobiDB-lite"/>
    </source>
</evidence>
<dbReference type="Proteomes" id="UP000256970">
    <property type="component" value="Unassembled WGS sequence"/>
</dbReference>
<dbReference type="InterPro" id="IPR011024">
    <property type="entry name" value="G_crystallin-like"/>
</dbReference>
<reference evidence="6 7" key="1">
    <citation type="submission" date="2016-10" db="EMBL/GenBank/DDBJ databases">
        <authorList>
            <person name="Cai Z."/>
        </authorList>
    </citation>
    <scope>NUCLEOTIDE SEQUENCE [LARGE SCALE GENOMIC DNA]</scope>
</reference>
<evidence type="ECO:0000256" key="2">
    <source>
        <dbReference type="ARBA" id="ARBA00022737"/>
    </source>
</evidence>
<dbReference type="CDD" id="cd05379">
    <property type="entry name" value="CAP_bacterial"/>
    <property type="match status" value="1"/>
</dbReference>
<dbReference type="InterPro" id="IPR014044">
    <property type="entry name" value="CAP_dom"/>
</dbReference>
<dbReference type="Gene3D" id="3.40.33.10">
    <property type="entry name" value="CAP"/>
    <property type="match status" value="1"/>
</dbReference>
<dbReference type="InterPro" id="IPR035940">
    <property type="entry name" value="CAP_sf"/>
</dbReference>
<name>A0A383VFZ0_TETOB</name>
<keyword evidence="4" id="KW-0732">Signal</keyword>
<gene>
    <name evidence="6" type="ORF">BQ4739_LOCUS4636</name>
</gene>
<comment type="similarity">
    <text evidence="1">Belongs to the beta/gamma-crystallin family.</text>
</comment>
<dbReference type="AlphaFoldDB" id="A0A383VFZ0"/>
<dbReference type="SMART" id="SM00247">
    <property type="entry name" value="XTALbg"/>
    <property type="match status" value="1"/>
</dbReference>
<organism evidence="6 7">
    <name type="scientific">Tetradesmus obliquus</name>
    <name type="common">Green alga</name>
    <name type="synonym">Acutodesmus obliquus</name>
    <dbReference type="NCBI Taxonomy" id="3088"/>
    <lineage>
        <taxon>Eukaryota</taxon>
        <taxon>Viridiplantae</taxon>
        <taxon>Chlorophyta</taxon>
        <taxon>core chlorophytes</taxon>
        <taxon>Chlorophyceae</taxon>
        <taxon>CS clade</taxon>
        <taxon>Sphaeropleales</taxon>
        <taxon>Scenedesmaceae</taxon>
        <taxon>Tetradesmus</taxon>
    </lineage>
</organism>
<evidence type="ECO:0000259" key="5">
    <source>
        <dbReference type="PROSITE" id="PS50915"/>
    </source>
</evidence>
<protein>
    <recommendedName>
        <fullName evidence="5">Beta/gamma crystallin 'Greek key' domain-containing protein</fullName>
    </recommendedName>
</protein>